<dbReference type="PROSITE" id="PS50297">
    <property type="entry name" value="ANK_REP_REGION"/>
    <property type="match status" value="1"/>
</dbReference>
<keyword evidence="3" id="KW-1185">Reference proteome</keyword>
<protein>
    <submittedName>
        <fullName evidence="2">Uncharacterized protein</fullName>
    </submittedName>
</protein>
<organism evidence="2 3">
    <name type="scientific">Gomphillus americanus</name>
    <dbReference type="NCBI Taxonomy" id="1940652"/>
    <lineage>
        <taxon>Eukaryota</taxon>
        <taxon>Fungi</taxon>
        <taxon>Dikarya</taxon>
        <taxon>Ascomycota</taxon>
        <taxon>Pezizomycotina</taxon>
        <taxon>Lecanoromycetes</taxon>
        <taxon>OSLEUM clade</taxon>
        <taxon>Ostropomycetidae</taxon>
        <taxon>Ostropales</taxon>
        <taxon>Graphidaceae</taxon>
        <taxon>Gomphilloideae</taxon>
        <taxon>Gomphillus</taxon>
    </lineage>
</organism>
<dbReference type="PROSITE" id="PS50088">
    <property type="entry name" value="ANK_REPEAT"/>
    <property type="match status" value="1"/>
</dbReference>
<dbReference type="InterPro" id="IPR036770">
    <property type="entry name" value="Ankyrin_rpt-contain_sf"/>
</dbReference>
<proteinExistence type="predicted"/>
<comment type="caution">
    <text evidence="2">The sequence shown here is derived from an EMBL/GenBank/DDBJ whole genome shotgun (WGS) entry which is preliminary data.</text>
</comment>
<dbReference type="OrthoDB" id="426293at2759"/>
<name>A0A8H3EJ26_9LECA</name>
<accession>A0A8H3EJ26</accession>
<evidence type="ECO:0000313" key="3">
    <source>
        <dbReference type="Proteomes" id="UP000664169"/>
    </source>
</evidence>
<dbReference type="PANTHER" id="PTHR24133:SF40">
    <property type="entry name" value="ANKYRIN REPEAT DOMAIN 44"/>
    <property type="match status" value="1"/>
</dbReference>
<feature type="repeat" description="ANK" evidence="1">
    <location>
        <begin position="41"/>
        <end position="68"/>
    </location>
</feature>
<reference evidence="2" key="1">
    <citation type="submission" date="2021-03" db="EMBL/GenBank/DDBJ databases">
        <authorList>
            <person name="Tagirdzhanova G."/>
        </authorList>
    </citation>
    <scope>NUCLEOTIDE SEQUENCE</scope>
</reference>
<dbReference type="InterPro" id="IPR052391">
    <property type="entry name" value="E3_Ligase-Neurotoxin"/>
</dbReference>
<gene>
    <name evidence="2" type="ORF">GOMPHAMPRED_004857</name>
</gene>
<dbReference type="EMBL" id="CAJPDQ010000003">
    <property type="protein sequence ID" value="CAF9906672.1"/>
    <property type="molecule type" value="Genomic_DNA"/>
</dbReference>
<dbReference type="SMART" id="SM00248">
    <property type="entry name" value="ANK"/>
    <property type="match status" value="3"/>
</dbReference>
<evidence type="ECO:0000256" key="1">
    <source>
        <dbReference type="PROSITE-ProRule" id="PRU00023"/>
    </source>
</evidence>
<dbReference type="PANTHER" id="PTHR24133">
    <property type="entry name" value="ANKYRIN DOMAIN-CONTAINING"/>
    <property type="match status" value="1"/>
</dbReference>
<dbReference type="SUPFAM" id="SSF48403">
    <property type="entry name" value="Ankyrin repeat"/>
    <property type="match status" value="1"/>
</dbReference>
<dbReference type="InterPro" id="IPR002110">
    <property type="entry name" value="Ankyrin_rpt"/>
</dbReference>
<dbReference type="Pfam" id="PF00023">
    <property type="entry name" value="Ank"/>
    <property type="match status" value="1"/>
</dbReference>
<dbReference type="Gene3D" id="1.25.40.20">
    <property type="entry name" value="Ankyrin repeat-containing domain"/>
    <property type="match status" value="2"/>
</dbReference>
<dbReference type="Proteomes" id="UP000664169">
    <property type="component" value="Unassembled WGS sequence"/>
</dbReference>
<dbReference type="AlphaFoldDB" id="A0A8H3EJ26"/>
<sequence>MAVPVDPVAIFYQAASTNDIPMMEEALELVVKDKDRNVPMTLGTGLQYAANRNHIEMIQFLLDHGANMADMRPMAIYDDDQRPNVRTLQFLLDHGWDMNSWSGSGDREWQWPFLWTCLAHQNLVNWCLEHGARVDMYDERLSVINEVGEQEGTRNSCPPLLDYVARYGTVAQFELFRNRGAPLGFRMLHLATQRARSAALPEGITEPPPDDDDDPRFYHYRESMKMVKHTLQIDEVDVNAQRLFLAEGDVCLTALCIVAFRPMENDRPLTRLLLDAGADPDLMGFLGSPRSCGELHGNRIFLKALEEWDNEKREQTASSV</sequence>
<evidence type="ECO:0000313" key="2">
    <source>
        <dbReference type="EMBL" id="CAF9906672.1"/>
    </source>
</evidence>
<keyword evidence="1" id="KW-0040">ANK repeat</keyword>